<dbReference type="EMBL" id="OB660177">
    <property type="protein sequence ID" value="CAD7223275.1"/>
    <property type="molecule type" value="Genomic_DNA"/>
</dbReference>
<dbReference type="GO" id="GO:0016477">
    <property type="term" value="P:cell migration"/>
    <property type="evidence" value="ECO:0007669"/>
    <property type="project" value="TreeGrafter"/>
</dbReference>
<evidence type="ECO:0000256" key="1">
    <source>
        <dbReference type="ARBA" id="ARBA00007429"/>
    </source>
</evidence>
<keyword evidence="2" id="KW-0175">Coiled coil</keyword>
<dbReference type="InterPro" id="IPR038578">
    <property type="entry name" value="GT29-like_sf"/>
</dbReference>
<comment type="similarity">
    <text evidence="1">Belongs to the nudE family.</text>
</comment>
<dbReference type="OrthoDB" id="9837283at2759"/>
<evidence type="ECO:0000313" key="3">
    <source>
        <dbReference type="EMBL" id="CAD7223275.1"/>
    </source>
</evidence>
<organism evidence="3">
    <name type="scientific">Cyprideis torosa</name>
    <dbReference type="NCBI Taxonomy" id="163714"/>
    <lineage>
        <taxon>Eukaryota</taxon>
        <taxon>Metazoa</taxon>
        <taxon>Ecdysozoa</taxon>
        <taxon>Arthropoda</taxon>
        <taxon>Crustacea</taxon>
        <taxon>Oligostraca</taxon>
        <taxon>Ostracoda</taxon>
        <taxon>Podocopa</taxon>
        <taxon>Podocopida</taxon>
        <taxon>Cytherocopina</taxon>
        <taxon>Cytheroidea</taxon>
        <taxon>Cytherideidae</taxon>
        <taxon>Cyprideis</taxon>
    </lineage>
</organism>
<dbReference type="PANTHER" id="PTHR10921:SF1">
    <property type="entry name" value="NUCLEAR DISTRIBUTION PROTEIN NUDE HOMOLOG"/>
    <property type="match status" value="1"/>
</dbReference>
<evidence type="ECO:0000256" key="2">
    <source>
        <dbReference type="ARBA" id="ARBA00023054"/>
    </source>
</evidence>
<protein>
    <submittedName>
        <fullName evidence="3">Uncharacterized protein</fullName>
    </submittedName>
</protein>
<gene>
    <name evidence="3" type="ORF">CTOB1V02_LOCUS1265</name>
</gene>
<dbReference type="AlphaFoldDB" id="A0A7R8W3X1"/>
<dbReference type="PANTHER" id="PTHR10921">
    <property type="entry name" value="NUCLEAR DISTRIBUTION PROTEIN NUDE HOMOLOG 1"/>
    <property type="match status" value="1"/>
</dbReference>
<name>A0A7R8W3X1_9CRUS</name>
<proteinExistence type="inferred from homology"/>
<dbReference type="GO" id="GO:0007100">
    <property type="term" value="P:mitotic centrosome separation"/>
    <property type="evidence" value="ECO:0007669"/>
    <property type="project" value="TreeGrafter"/>
</dbReference>
<dbReference type="GO" id="GO:0051642">
    <property type="term" value="P:centrosome localization"/>
    <property type="evidence" value="ECO:0007669"/>
    <property type="project" value="TreeGrafter"/>
</dbReference>
<dbReference type="GO" id="GO:0008017">
    <property type="term" value="F:microtubule binding"/>
    <property type="evidence" value="ECO:0007669"/>
    <property type="project" value="InterPro"/>
</dbReference>
<dbReference type="InterPro" id="IPR033494">
    <property type="entry name" value="NUDE"/>
</dbReference>
<sequence length="261" mass="30164">MAAEESEIPGFRSSEEEVAYWKELALRYKNSADELRDEYEEFQQSSRELEQELETQLEQNETRIRDLRTSNNRLLLENETLKNLLHRFRLNPLTFPKYGLSEDRNFSGALAIFMTVTYMDTVTITTNEVALWWTLPSGGSHPERVYHLGLRNLTAAFFIDVSRLAEQAPRSSSVVLALSILGIVLLLEHCEVIHAIEMIPSVRYASSWNCHYFETVWNPFPCSYRSYHPKDAEMALLRRLHQGTQEDLFLGGILEINTATN</sequence>
<reference evidence="3" key="1">
    <citation type="submission" date="2020-11" db="EMBL/GenBank/DDBJ databases">
        <authorList>
            <person name="Tran Van P."/>
        </authorList>
    </citation>
    <scope>NUCLEOTIDE SEQUENCE</scope>
</reference>
<dbReference type="Gene3D" id="3.90.1480.20">
    <property type="entry name" value="Glycosyl transferase family 29"/>
    <property type="match status" value="1"/>
</dbReference>
<dbReference type="GO" id="GO:0000132">
    <property type="term" value="P:establishment of mitotic spindle orientation"/>
    <property type="evidence" value="ECO:0007669"/>
    <property type="project" value="TreeGrafter"/>
</dbReference>
<dbReference type="GO" id="GO:0007059">
    <property type="term" value="P:chromosome segregation"/>
    <property type="evidence" value="ECO:0007669"/>
    <property type="project" value="TreeGrafter"/>
</dbReference>
<dbReference type="GO" id="GO:0005871">
    <property type="term" value="C:kinesin complex"/>
    <property type="evidence" value="ECO:0007669"/>
    <property type="project" value="TreeGrafter"/>
</dbReference>
<dbReference type="GO" id="GO:0000776">
    <property type="term" value="C:kinetochore"/>
    <property type="evidence" value="ECO:0007669"/>
    <property type="project" value="TreeGrafter"/>
</dbReference>
<dbReference type="GO" id="GO:0047496">
    <property type="term" value="P:vesicle transport along microtubule"/>
    <property type="evidence" value="ECO:0007669"/>
    <property type="project" value="TreeGrafter"/>
</dbReference>
<dbReference type="GO" id="GO:0007020">
    <property type="term" value="P:microtubule nucleation"/>
    <property type="evidence" value="ECO:0007669"/>
    <property type="project" value="TreeGrafter"/>
</dbReference>
<dbReference type="GO" id="GO:0005813">
    <property type="term" value="C:centrosome"/>
    <property type="evidence" value="ECO:0007669"/>
    <property type="project" value="TreeGrafter"/>
</dbReference>
<accession>A0A7R8W3X1</accession>